<dbReference type="eggNOG" id="ENOG502QT86">
    <property type="taxonomic scope" value="Eukaryota"/>
</dbReference>
<feature type="chain" id="PRO_5001538267" evidence="3">
    <location>
        <begin position="35"/>
        <end position="402"/>
    </location>
</feature>
<dbReference type="RefSeq" id="XP_008863209.1">
    <property type="nucleotide sequence ID" value="XM_008864987.1"/>
</dbReference>
<evidence type="ECO:0000313" key="4">
    <source>
        <dbReference type="EMBL" id="ETW07116.1"/>
    </source>
</evidence>
<keyword evidence="2" id="KW-1133">Transmembrane helix</keyword>
<dbReference type="VEuPathDB" id="FungiDB:H310_01753"/>
<dbReference type="GeneID" id="20078803"/>
<organism evidence="4">
    <name type="scientific">Aphanomyces invadans</name>
    <dbReference type="NCBI Taxonomy" id="157072"/>
    <lineage>
        <taxon>Eukaryota</taxon>
        <taxon>Sar</taxon>
        <taxon>Stramenopiles</taxon>
        <taxon>Oomycota</taxon>
        <taxon>Saprolegniomycetes</taxon>
        <taxon>Saprolegniales</taxon>
        <taxon>Verrucalvaceae</taxon>
        <taxon>Aphanomyces</taxon>
    </lineage>
</organism>
<evidence type="ECO:0000256" key="3">
    <source>
        <dbReference type="SAM" id="SignalP"/>
    </source>
</evidence>
<accession>A0A024UKY8</accession>
<sequence length="402" mass="43753">MVPSPPPASPRGLLANLGLLSYALMQLAGQAVDATVLTPCADLISTSVVNPYVWSERIWDSLKSFAPQRARDISRFLSVAIVKSLPVFSTESSSAWSDTAKRLQSHVYNVLSTPQGHTVVQDSVATVIKAAQALGTPEAKEASSQFTATVKSCIQMLATPEGQGMIDDVHNWVCHGVGIATSAETSIFLFEVATHLCHALDADRPSSDAGADDIPAENKASPNTSNGGNGLKNGQGPMGKRRSDRRKAALEESMLRKLGVREPIVEVEEVLELPLAVEVDEQGDAVLARAFESFDDADGESDGCNVVADDIEPWHSDQTHPTLRRRHHRQRLHQAIRTSPKMLMRTRALSKQWRRRRPDATSTATHSPADQYVVRVLAWMIVAFIAAVLLLLVVAMYRVLLA</sequence>
<dbReference type="AlphaFoldDB" id="A0A024UKY8"/>
<evidence type="ECO:0000256" key="2">
    <source>
        <dbReference type="SAM" id="Phobius"/>
    </source>
</evidence>
<feature type="region of interest" description="Disordered" evidence="1">
    <location>
        <begin position="204"/>
        <end position="247"/>
    </location>
</feature>
<feature type="compositionally biased region" description="Gly residues" evidence="1">
    <location>
        <begin position="227"/>
        <end position="237"/>
    </location>
</feature>
<evidence type="ECO:0000256" key="1">
    <source>
        <dbReference type="SAM" id="MobiDB-lite"/>
    </source>
</evidence>
<keyword evidence="3" id="KW-0732">Signal</keyword>
<keyword evidence="2" id="KW-0812">Transmembrane</keyword>
<dbReference type="EMBL" id="KI913954">
    <property type="protein sequence ID" value="ETW07116.1"/>
    <property type="molecule type" value="Genomic_DNA"/>
</dbReference>
<reference evidence="4" key="1">
    <citation type="submission" date="2013-12" db="EMBL/GenBank/DDBJ databases">
        <title>The Genome Sequence of Aphanomyces invadans NJM9701.</title>
        <authorList>
            <consortium name="The Broad Institute Genomics Platform"/>
            <person name="Russ C."/>
            <person name="Tyler B."/>
            <person name="van West P."/>
            <person name="Dieguez-Uribeondo J."/>
            <person name="Young S.K."/>
            <person name="Zeng Q."/>
            <person name="Gargeya S."/>
            <person name="Fitzgerald M."/>
            <person name="Abouelleil A."/>
            <person name="Alvarado L."/>
            <person name="Chapman S.B."/>
            <person name="Gainer-Dewar J."/>
            <person name="Goldberg J."/>
            <person name="Griggs A."/>
            <person name="Gujja S."/>
            <person name="Hansen M."/>
            <person name="Howarth C."/>
            <person name="Imamovic A."/>
            <person name="Ireland A."/>
            <person name="Larimer J."/>
            <person name="McCowan C."/>
            <person name="Murphy C."/>
            <person name="Pearson M."/>
            <person name="Poon T.W."/>
            <person name="Priest M."/>
            <person name="Roberts A."/>
            <person name="Saif S."/>
            <person name="Shea T."/>
            <person name="Sykes S."/>
            <person name="Wortman J."/>
            <person name="Nusbaum C."/>
            <person name="Birren B."/>
        </authorList>
    </citation>
    <scope>NUCLEOTIDE SEQUENCE [LARGE SCALE GENOMIC DNA]</scope>
    <source>
        <strain evidence="4">NJM9701</strain>
    </source>
</reference>
<name>A0A024UKY8_9STRA</name>
<feature type="signal peptide" evidence="3">
    <location>
        <begin position="1"/>
        <end position="34"/>
    </location>
</feature>
<protein>
    <submittedName>
        <fullName evidence="4">Uncharacterized protein</fullName>
    </submittedName>
</protein>
<dbReference type="OrthoDB" id="75925at2759"/>
<feature type="transmembrane region" description="Helical" evidence="2">
    <location>
        <begin position="376"/>
        <end position="400"/>
    </location>
</feature>
<proteinExistence type="predicted"/>
<gene>
    <name evidence="4" type="ORF">H310_01753</name>
</gene>
<keyword evidence="2" id="KW-0472">Membrane</keyword>